<keyword evidence="6 14" id="KW-0004">4Fe-4S</keyword>
<dbReference type="InterPro" id="IPR013785">
    <property type="entry name" value="Aldolase_TIM"/>
</dbReference>
<evidence type="ECO:0000256" key="9">
    <source>
        <dbReference type="ARBA" id="ARBA00022898"/>
    </source>
</evidence>
<dbReference type="EMBL" id="BMDX01000001">
    <property type="protein sequence ID" value="GGA62804.1"/>
    <property type="molecule type" value="Genomic_DNA"/>
</dbReference>
<comment type="caution">
    <text evidence="17">The sequence shown here is derived from an EMBL/GenBank/DDBJ whole genome shotgun (WGS) entry which is preliminary data.</text>
</comment>
<keyword evidence="10" id="KW-0408">Iron</keyword>
<dbReference type="PROSITE" id="PS51918">
    <property type="entry name" value="RADICAL_SAM"/>
    <property type="match status" value="1"/>
</dbReference>
<evidence type="ECO:0000256" key="15">
    <source>
        <dbReference type="PIRSR" id="PIRSR603739-50"/>
    </source>
</evidence>
<dbReference type="GO" id="GO:0016853">
    <property type="term" value="F:isomerase activity"/>
    <property type="evidence" value="ECO:0007669"/>
    <property type="project" value="UniProtKB-KW"/>
</dbReference>
<dbReference type="SFLD" id="SFLDS00029">
    <property type="entry name" value="Radical_SAM"/>
    <property type="match status" value="1"/>
</dbReference>
<name>A0A8J2U1I6_9GAMM</name>
<dbReference type="SUPFAM" id="SSF102114">
    <property type="entry name" value="Radical SAM enzymes"/>
    <property type="match status" value="1"/>
</dbReference>
<dbReference type="Proteomes" id="UP000619743">
    <property type="component" value="Unassembled WGS sequence"/>
</dbReference>
<evidence type="ECO:0000256" key="11">
    <source>
        <dbReference type="ARBA" id="ARBA00023014"/>
    </source>
</evidence>
<dbReference type="InterPro" id="IPR007197">
    <property type="entry name" value="rSAM"/>
</dbReference>
<dbReference type="InterPro" id="IPR058240">
    <property type="entry name" value="rSAM_sf"/>
</dbReference>
<evidence type="ECO:0000256" key="14">
    <source>
        <dbReference type="PIRSR" id="PIRSR004911-1"/>
    </source>
</evidence>
<keyword evidence="11 14" id="KW-0411">Iron-sulfur</keyword>
<sequence length="339" mass="38270">MKLTQASDIANQPPWQWQLKHAISSPEELLQRLSLTESEVGSGAARRLFPLRVPQAFVDKMAIGDGNDPLFKQIWPADAEFHQVDGYLTDPLQEHDAAVPGLIHKYHNRVLLLVRGGCAVNCRYCFRRHFPYGDNKPTEHHWQDALDYIAQRPEIKEVIFSGGDPLMANDQQLSELIGRIERIPHVTRLRIHSRLPVMIPERLTTELLARLSNSRLKPVIVLHINHANEIDQRLTDALGPYQQAGIWLLNQAVLLAGINDNVDTLTELSEALFQAGIQPYYLHAFDPVANTAHFDVADTQAKQLMQQLLTRLPGFLVPTLVREIAGQPSKTPLDIRSTQ</sequence>
<evidence type="ECO:0000256" key="7">
    <source>
        <dbReference type="ARBA" id="ARBA00022691"/>
    </source>
</evidence>
<evidence type="ECO:0000256" key="2">
    <source>
        <dbReference type="ARBA" id="ARBA00001933"/>
    </source>
</evidence>
<comment type="catalytic activity">
    <reaction evidence="1">
        <text>L-lysine = D-beta-lysine</text>
        <dbReference type="Rhea" id="RHEA:44148"/>
        <dbReference type="ChEBI" id="CHEBI:32551"/>
        <dbReference type="ChEBI" id="CHEBI:84138"/>
    </reaction>
</comment>
<dbReference type="Gene3D" id="3.20.20.70">
    <property type="entry name" value="Aldolase class I"/>
    <property type="match status" value="1"/>
</dbReference>
<comment type="cofactor">
    <cofactor evidence="3">
        <name>[4Fe-4S] cluster</name>
        <dbReference type="ChEBI" id="CHEBI:49883"/>
    </cofactor>
</comment>
<keyword evidence="8 14" id="KW-0479">Metal-binding</keyword>
<evidence type="ECO:0000256" key="10">
    <source>
        <dbReference type="ARBA" id="ARBA00023004"/>
    </source>
</evidence>
<comment type="cofactor">
    <cofactor evidence="2 15">
        <name>pyridoxal 5'-phosphate</name>
        <dbReference type="ChEBI" id="CHEBI:597326"/>
    </cofactor>
</comment>
<keyword evidence="9 15" id="KW-0663">Pyridoxal phosphate</keyword>
<evidence type="ECO:0000256" key="13">
    <source>
        <dbReference type="ARBA" id="ARBA00030756"/>
    </source>
</evidence>
<gene>
    <name evidence="17" type="ORF">GCM10011369_00070</name>
</gene>
<dbReference type="NCBIfam" id="TIGR00238">
    <property type="entry name" value="KamA family radical SAM protein"/>
    <property type="match status" value="1"/>
</dbReference>
<dbReference type="InterPro" id="IPR003739">
    <property type="entry name" value="Lys_aminomutase/Glu_NH3_mut"/>
</dbReference>
<proteinExistence type="inferred from homology"/>
<evidence type="ECO:0000256" key="12">
    <source>
        <dbReference type="ARBA" id="ARBA00023235"/>
    </source>
</evidence>
<feature type="domain" description="Radical SAM core" evidence="16">
    <location>
        <begin position="104"/>
        <end position="328"/>
    </location>
</feature>
<accession>A0A8J2U1I6</accession>
<comment type="similarity">
    <text evidence="4">Belongs to the radical SAM superfamily. KamA family.</text>
</comment>
<keyword evidence="18" id="KW-1185">Reference proteome</keyword>
<dbReference type="SFLD" id="SFLDG01070">
    <property type="entry name" value="PLP-dependent"/>
    <property type="match status" value="1"/>
</dbReference>
<dbReference type="GO" id="GO:0046872">
    <property type="term" value="F:metal ion binding"/>
    <property type="evidence" value="ECO:0007669"/>
    <property type="project" value="UniProtKB-KW"/>
</dbReference>
<evidence type="ECO:0000313" key="17">
    <source>
        <dbReference type="EMBL" id="GGA62804.1"/>
    </source>
</evidence>
<feature type="binding site" evidence="14">
    <location>
        <position position="122"/>
    </location>
    <ligand>
        <name>[4Fe-4S] cluster</name>
        <dbReference type="ChEBI" id="CHEBI:49883"/>
        <note>4Fe-4S-S-AdoMet</note>
    </ligand>
</feature>
<evidence type="ECO:0000256" key="4">
    <source>
        <dbReference type="ARBA" id="ARBA00008703"/>
    </source>
</evidence>
<dbReference type="RefSeq" id="WP_087504022.1">
    <property type="nucleotide sequence ID" value="NZ_BMDX01000001.1"/>
</dbReference>
<evidence type="ECO:0000256" key="6">
    <source>
        <dbReference type="ARBA" id="ARBA00022485"/>
    </source>
</evidence>
<dbReference type="GO" id="GO:0051539">
    <property type="term" value="F:4 iron, 4 sulfur cluster binding"/>
    <property type="evidence" value="ECO:0007669"/>
    <property type="project" value="UniProtKB-KW"/>
</dbReference>
<dbReference type="InterPro" id="IPR022462">
    <property type="entry name" value="EpmB"/>
</dbReference>
<feature type="modified residue" description="N6-(pyridoxal phosphate)lysine" evidence="15">
    <location>
        <position position="330"/>
    </location>
</feature>
<feature type="binding site" evidence="14">
    <location>
        <position position="118"/>
    </location>
    <ligand>
        <name>[4Fe-4S] cluster</name>
        <dbReference type="ChEBI" id="CHEBI:49883"/>
        <note>4Fe-4S-S-AdoMet</note>
    </ligand>
</feature>
<dbReference type="CDD" id="cd01335">
    <property type="entry name" value="Radical_SAM"/>
    <property type="match status" value="1"/>
</dbReference>
<evidence type="ECO:0000259" key="16">
    <source>
        <dbReference type="PROSITE" id="PS51918"/>
    </source>
</evidence>
<dbReference type="PANTHER" id="PTHR30538:SF1">
    <property type="entry name" value="L-LYSINE 2,3-AMINOMUTASE"/>
    <property type="match status" value="1"/>
</dbReference>
<dbReference type="SFLD" id="SFLDF00314">
    <property type="entry name" value="L-lysine_2_3-aminomutase_(yjeK"/>
    <property type="match status" value="1"/>
</dbReference>
<organism evidence="17 18">
    <name type="scientific">Neiella marina</name>
    <dbReference type="NCBI Taxonomy" id="508461"/>
    <lineage>
        <taxon>Bacteria</taxon>
        <taxon>Pseudomonadati</taxon>
        <taxon>Pseudomonadota</taxon>
        <taxon>Gammaproteobacteria</taxon>
        <taxon>Alteromonadales</taxon>
        <taxon>Echinimonadaceae</taxon>
        <taxon>Neiella</taxon>
    </lineage>
</organism>
<evidence type="ECO:0000313" key="18">
    <source>
        <dbReference type="Proteomes" id="UP000619743"/>
    </source>
</evidence>
<dbReference type="AlphaFoldDB" id="A0A8J2U1I6"/>
<reference evidence="18" key="1">
    <citation type="journal article" date="2019" name="Int. J. Syst. Evol. Microbiol.">
        <title>The Global Catalogue of Microorganisms (GCM) 10K type strain sequencing project: providing services to taxonomists for standard genome sequencing and annotation.</title>
        <authorList>
            <consortium name="The Broad Institute Genomics Platform"/>
            <consortium name="The Broad Institute Genome Sequencing Center for Infectious Disease"/>
            <person name="Wu L."/>
            <person name="Ma J."/>
        </authorList>
    </citation>
    <scope>NUCLEOTIDE SEQUENCE [LARGE SCALE GENOMIC DNA]</scope>
    <source>
        <strain evidence="18">CGMCC 1.10130</strain>
    </source>
</reference>
<dbReference type="Pfam" id="PF04055">
    <property type="entry name" value="Radical_SAM"/>
    <property type="match status" value="1"/>
</dbReference>
<evidence type="ECO:0000256" key="5">
    <source>
        <dbReference type="ARBA" id="ARBA00022363"/>
    </source>
</evidence>
<keyword evidence="7" id="KW-0949">S-adenosyl-L-methionine</keyword>
<dbReference type="OrthoDB" id="9770937at2"/>
<protein>
    <recommendedName>
        <fullName evidence="5">L-lysine 2,3-aminomutase</fullName>
    </recommendedName>
    <alternativeName>
        <fullName evidence="13">EF-P post-translational modification enzyme B</fullName>
    </alternativeName>
</protein>
<evidence type="ECO:0000256" key="1">
    <source>
        <dbReference type="ARBA" id="ARBA00001352"/>
    </source>
</evidence>
<keyword evidence="12" id="KW-0413">Isomerase</keyword>
<feature type="binding site" evidence="14">
    <location>
        <position position="125"/>
    </location>
    <ligand>
        <name>[4Fe-4S] cluster</name>
        <dbReference type="ChEBI" id="CHEBI:49883"/>
        <note>4Fe-4S-S-AdoMet</note>
    </ligand>
</feature>
<evidence type="ECO:0000256" key="3">
    <source>
        <dbReference type="ARBA" id="ARBA00001966"/>
    </source>
</evidence>
<dbReference type="PANTHER" id="PTHR30538">
    <property type="entry name" value="LYSINE 2,3-AMINOMUTASE-RELATED"/>
    <property type="match status" value="1"/>
</dbReference>
<evidence type="ECO:0000256" key="8">
    <source>
        <dbReference type="ARBA" id="ARBA00022723"/>
    </source>
</evidence>
<dbReference type="NCBIfam" id="TIGR03821">
    <property type="entry name" value="EFP_modif_epmB"/>
    <property type="match status" value="1"/>
</dbReference>
<dbReference type="PIRSF" id="PIRSF004911">
    <property type="entry name" value="DUF160"/>
    <property type="match status" value="1"/>
</dbReference>